<sequence>MKRKRATLVAAVVLMALVLVGAAAVLMARPGQAIQTPAPPGGGFGTGAANTLITGTVTCDGKPLPTGAVFFIGPQGLAGQGMVGGDGRYQAGLVPEGPMKVAYTSRPLTERQIQVQLGNPDPGPGWDWIDQAPPPADVLRTALAAEARYGPAKTALRYTVVRGPQTFDVALTSR</sequence>
<name>A0A2Z3H0X2_9BACT</name>
<evidence type="ECO:0000313" key="2">
    <source>
        <dbReference type="Proteomes" id="UP000245802"/>
    </source>
</evidence>
<proteinExistence type="predicted"/>
<dbReference type="EMBL" id="CP025958">
    <property type="protein sequence ID" value="AWM37972.1"/>
    <property type="molecule type" value="Genomic_DNA"/>
</dbReference>
<evidence type="ECO:0008006" key="3">
    <source>
        <dbReference type="Google" id="ProtNLM"/>
    </source>
</evidence>
<keyword evidence="2" id="KW-1185">Reference proteome</keyword>
<dbReference type="AlphaFoldDB" id="A0A2Z3H0X2"/>
<dbReference type="KEGG" id="gog:C1280_13880"/>
<gene>
    <name evidence="1" type="ORF">C1280_13880</name>
</gene>
<evidence type="ECO:0000313" key="1">
    <source>
        <dbReference type="EMBL" id="AWM37972.1"/>
    </source>
</evidence>
<reference evidence="1 2" key="1">
    <citation type="submission" date="2018-01" db="EMBL/GenBank/DDBJ databases">
        <title>G. obscuriglobus.</title>
        <authorList>
            <person name="Franke J."/>
            <person name="Blomberg W."/>
            <person name="Selmecki A."/>
        </authorList>
    </citation>
    <scope>NUCLEOTIDE SEQUENCE [LARGE SCALE GENOMIC DNA]</scope>
    <source>
        <strain evidence="1 2">DSM 5831</strain>
    </source>
</reference>
<protein>
    <recommendedName>
        <fullName evidence="3">Carboxypeptidase regulatory-like domain-containing protein</fullName>
    </recommendedName>
</protein>
<accession>A0A2Z3H0X2</accession>
<organism evidence="1 2">
    <name type="scientific">Gemmata obscuriglobus</name>
    <dbReference type="NCBI Taxonomy" id="114"/>
    <lineage>
        <taxon>Bacteria</taxon>
        <taxon>Pseudomonadati</taxon>
        <taxon>Planctomycetota</taxon>
        <taxon>Planctomycetia</taxon>
        <taxon>Gemmatales</taxon>
        <taxon>Gemmataceae</taxon>
        <taxon>Gemmata</taxon>
    </lineage>
</organism>
<dbReference type="Proteomes" id="UP000245802">
    <property type="component" value="Chromosome"/>
</dbReference>
<dbReference type="RefSeq" id="WP_010041180.1">
    <property type="nucleotide sequence ID" value="NZ_CP025958.1"/>
</dbReference>